<reference evidence="2" key="2">
    <citation type="submission" date="2025-09" db="UniProtKB">
        <authorList>
            <consortium name="Ensembl"/>
        </authorList>
    </citation>
    <scope>IDENTIFICATION</scope>
</reference>
<feature type="compositionally biased region" description="Basic and acidic residues" evidence="1">
    <location>
        <begin position="666"/>
        <end position="677"/>
    </location>
</feature>
<dbReference type="STRING" id="41447.ENSSDUP00000016827"/>
<feature type="compositionally biased region" description="Polar residues" evidence="1">
    <location>
        <begin position="464"/>
        <end position="476"/>
    </location>
</feature>
<feature type="compositionally biased region" description="Polar residues" evidence="1">
    <location>
        <begin position="552"/>
        <end position="580"/>
    </location>
</feature>
<reference evidence="2" key="1">
    <citation type="submission" date="2025-08" db="UniProtKB">
        <authorList>
            <consortium name="Ensembl"/>
        </authorList>
    </citation>
    <scope>IDENTIFICATION</scope>
</reference>
<accession>A0A3B4UEL8</accession>
<dbReference type="PANTHER" id="PTHR35158:SF1">
    <property type="entry name" value="CDNA SEQUENCE CN725425"/>
    <property type="match status" value="1"/>
</dbReference>
<feature type="region of interest" description="Disordered" evidence="1">
    <location>
        <begin position="549"/>
        <end position="590"/>
    </location>
</feature>
<dbReference type="Ensembl" id="ENSSDUT00000017133.1">
    <property type="protein sequence ID" value="ENSSDUP00000016827.1"/>
    <property type="gene ID" value="ENSSDUG00000012279.1"/>
</dbReference>
<dbReference type="GeneTree" id="ENSGT00940000171055"/>
<evidence type="ECO:0000313" key="3">
    <source>
        <dbReference type="Proteomes" id="UP000261420"/>
    </source>
</evidence>
<feature type="region of interest" description="Disordered" evidence="1">
    <location>
        <begin position="462"/>
        <end position="516"/>
    </location>
</feature>
<keyword evidence="3" id="KW-1185">Reference proteome</keyword>
<dbReference type="PANTHER" id="PTHR35158">
    <property type="entry name" value="CDNA SEQUENCE CN725425"/>
    <property type="match status" value="1"/>
</dbReference>
<dbReference type="Proteomes" id="UP000261420">
    <property type="component" value="Unplaced"/>
</dbReference>
<feature type="region of interest" description="Disordered" evidence="1">
    <location>
        <begin position="620"/>
        <end position="677"/>
    </location>
</feature>
<sequence length="677" mass="73324">MNWVGGSRNRLVMKNDSKKQKEFFEKRKMQQKLKTMGIALPASPGDTSSGSMDLVTLFIVNQIAAKKEKKDPPKVAVFGSGKIGSSKQNKPLVLPMSPCSPSQLSLVESQPQYSVQGTRKRTQVIPPGFKCRQLSPVLESAFSDNSASDYLPPIADPLTPFSSTSSAPSGQDFMQSVNLGQTKLVTSGIFPPKLRGQTQLPPHCSAPPWATSGLEQLKFQPFSQPRVMTDNMLWSCGSNPTLYQLETPTAVLFGSPEADVSGARDRTRHEVSFCLNQPEDMEPVLDFTLNQSETEQQFEEDVFRGFSNEEYEREASSFMSAQSKIYLKDGTPVKSSAPQTVPDAQTMGMELSNCSDINFASPGHNTGPMNGCGYLPNCSCGGGYLSSDSNDDEEYCQPHLQASPSSYMEQVCYADTPNQGSQGELQQRNCQPRPLTSLIKTKLSFTVDQEVMESVVCPDKALGSNGQQTGSSTAQFASPHPQAETRSPELFKCKKTSSETQHAGTQTADIPTAETRDASTQCSFIADSASKAPEFNLYLPPVAMSVQHPATGRQTDTAAQSNTHTASSGNTRSGGKQTPWSNKKSKAGSISGSSIISKFAANASDSKVFLQRPINPFLDALSISDGRGKENEEERVERGQQENGPLMKDLSDDASEEATSATGVHRPSDKADLWQIS</sequence>
<feature type="compositionally biased region" description="Polar residues" evidence="1">
    <location>
        <begin position="498"/>
        <end position="509"/>
    </location>
</feature>
<feature type="compositionally biased region" description="Basic and acidic residues" evidence="1">
    <location>
        <begin position="626"/>
        <end position="640"/>
    </location>
</feature>
<protein>
    <submittedName>
        <fullName evidence="2">Uncharacterized protein</fullName>
    </submittedName>
</protein>
<organism evidence="2 3">
    <name type="scientific">Seriola dumerili</name>
    <name type="common">Greater amberjack</name>
    <name type="synonym">Caranx dumerili</name>
    <dbReference type="NCBI Taxonomy" id="41447"/>
    <lineage>
        <taxon>Eukaryota</taxon>
        <taxon>Metazoa</taxon>
        <taxon>Chordata</taxon>
        <taxon>Craniata</taxon>
        <taxon>Vertebrata</taxon>
        <taxon>Euteleostomi</taxon>
        <taxon>Actinopterygii</taxon>
        <taxon>Neopterygii</taxon>
        <taxon>Teleostei</taxon>
        <taxon>Neoteleostei</taxon>
        <taxon>Acanthomorphata</taxon>
        <taxon>Carangaria</taxon>
        <taxon>Carangiformes</taxon>
        <taxon>Carangidae</taxon>
        <taxon>Seriola</taxon>
    </lineage>
</organism>
<evidence type="ECO:0000313" key="2">
    <source>
        <dbReference type="Ensembl" id="ENSSDUP00000016827.1"/>
    </source>
</evidence>
<dbReference type="InterPro" id="IPR027883">
    <property type="entry name" value="Redic1-like"/>
</dbReference>
<evidence type="ECO:0000256" key="1">
    <source>
        <dbReference type="SAM" id="MobiDB-lite"/>
    </source>
</evidence>
<dbReference type="OMA" id="QTPWSNK"/>
<name>A0A3B4UEL8_SERDU</name>
<dbReference type="AlphaFoldDB" id="A0A3B4UEL8"/>
<proteinExistence type="predicted"/>